<accession>A0ABU2DVA3</accession>
<dbReference type="Proteomes" id="UP001251870">
    <property type="component" value="Unassembled WGS sequence"/>
</dbReference>
<organism evidence="2 3">
    <name type="scientific">Nesterenkonia aerolata</name>
    <dbReference type="NCBI Taxonomy" id="3074079"/>
    <lineage>
        <taxon>Bacteria</taxon>
        <taxon>Bacillati</taxon>
        <taxon>Actinomycetota</taxon>
        <taxon>Actinomycetes</taxon>
        <taxon>Micrococcales</taxon>
        <taxon>Micrococcaceae</taxon>
        <taxon>Nesterenkonia</taxon>
    </lineage>
</organism>
<dbReference type="InterPro" id="IPR025637">
    <property type="entry name" value="DUF4333"/>
</dbReference>
<protein>
    <submittedName>
        <fullName evidence="2">DUF4333 domain-containing protein</fullName>
    </submittedName>
</protein>
<dbReference type="PROSITE" id="PS51257">
    <property type="entry name" value="PROKAR_LIPOPROTEIN"/>
    <property type="match status" value="1"/>
</dbReference>
<evidence type="ECO:0000313" key="3">
    <source>
        <dbReference type="Proteomes" id="UP001251870"/>
    </source>
</evidence>
<proteinExistence type="predicted"/>
<name>A0ABU2DVA3_9MICC</name>
<reference evidence="2 3" key="1">
    <citation type="submission" date="2023-09" db="EMBL/GenBank/DDBJ databases">
        <title>Description of three actinobacteria isolated from air of manufacturing shop in a pharmaceutical factory.</title>
        <authorList>
            <person name="Zhang D.-F."/>
        </authorList>
    </citation>
    <scope>NUCLEOTIDE SEQUENCE [LARGE SCALE GENOMIC DNA]</scope>
    <source>
        <strain evidence="2 3">LY-0111</strain>
    </source>
</reference>
<comment type="caution">
    <text evidence="2">The sequence shown here is derived from an EMBL/GenBank/DDBJ whole genome shotgun (WGS) entry which is preliminary data.</text>
</comment>
<gene>
    <name evidence="2" type="ORF">RIL96_12770</name>
</gene>
<keyword evidence="3" id="KW-1185">Reference proteome</keyword>
<evidence type="ECO:0000259" key="1">
    <source>
        <dbReference type="Pfam" id="PF14230"/>
    </source>
</evidence>
<dbReference type="Pfam" id="PF14230">
    <property type="entry name" value="DUF4333"/>
    <property type="match status" value="1"/>
</dbReference>
<dbReference type="RefSeq" id="WP_310549415.1">
    <property type="nucleotide sequence ID" value="NZ_JAVKGR010000029.1"/>
</dbReference>
<dbReference type="EMBL" id="JAVKGR010000029">
    <property type="protein sequence ID" value="MDR8020433.1"/>
    <property type="molecule type" value="Genomic_DNA"/>
</dbReference>
<feature type="domain" description="DUF4333" evidence="1">
    <location>
        <begin position="18"/>
        <end position="86"/>
    </location>
</feature>
<evidence type="ECO:0000313" key="2">
    <source>
        <dbReference type="EMBL" id="MDR8020433.1"/>
    </source>
</evidence>
<sequence>MRLTSLTPVASLAAVSLLLVGCGSHVPSEEIETTMSDELESTFGVEVEDATCDDNLDAEEGEEVTCTVTVEGEETEVLVTADSVDGDEVYMTFEPQE</sequence>